<dbReference type="KEGG" id="anf:AQPE_2989"/>
<evidence type="ECO:0000313" key="13">
    <source>
        <dbReference type="EMBL" id="BBE18821.1"/>
    </source>
</evidence>
<dbReference type="PANTHER" id="PTHR34699:SF2">
    <property type="entry name" value="NON-CANONICAL PURINE NTP PHOSPHATASE_PRRC1 DOMAIN-CONTAINING PROTEIN"/>
    <property type="match status" value="1"/>
</dbReference>
<protein>
    <recommendedName>
        <fullName evidence="11">Probable inosine/xanthosine triphosphatase</fullName>
        <shortName evidence="11">ITPase/XTPase</shortName>
        <ecNumber evidence="11">3.6.1.73</ecNumber>
    </recommendedName>
    <alternativeName>
        <fullName evidence="11">Non-canonical purine NTP phosphatase</fullName>
    </alternativeName>
    <alternativeName>
        <fullName evidence="11">Non-standard purine NTP phosphatase</fullName>
    </alternativeName>
    <alternativeName>
        <fullName evidence="11">Nucleoside-triphosphate phosphatase</fullName>
        <shortName evidence="11">NTPase</shortName>
    </alternativeName>
</protein>
<accession>A0A5K7SB65</accession>
<feature type="binding site" evidence="11">
    <location>
        <position position="37"/>
    </location>
    <ligand>
        <name>Mg(2+)</name>
        <dbReference type="ChEBI" id="CHEBI:18420"/>
    </ligand>
</feature>
<dbReference type="FunFam" id="3.90.950.10:FF:000002">
    <property type="entry name" value="Inosine/xanthosine triphosphatase"/>
    <property type="match status" value="1"/>
</dbReference>
<dbReference type="EC" id="3.6.1.73" evidence="11"/>
<evidence type="ECO:0000256" key="9">
    <source>
        <dbReference type="ARBA" id="ARBA00048781"/>
    </source>
</evidence>
<dbReference type="NCBIfam" id="TIGR00258">
    <property type="entry name" value="inosine/xanthosine triphosphatase"/>
    <property type="match status" value="1"/>
</dbReference>
<name>A0A5K7SB65_9BACT</name>
<dbReference type="InterPro" id="IPR050299">
    <property type="entry name" value="YjjX_NTPase"/>
</dbReference>
<keyword evidence="3 11" id="KW-0547">Nucleotide-binding</keyword>
<keyword evidence="14" id="KW-1185">Reference proteome</keyword>
<evidence type="ECO:0000256" key="4">
    <source>
        <dbReference type="ARBA" id="ARBA00022801"/>
    </source>
</evidence>
<proteinExistence type="inferred from homology"/>
<keyword evidence="6 11" id="KW-0546">Nucleotide metabolism</keyword>
<gene>
    <name evidence="13" type="ORF">AQPE_2989</name>
</gene>
<evidence type="ECO:0000313" key="14">
    <source>
        <dbReference type="Proteomes" id="UP001193389"/>
    </source>
</evidence>
<dbReference type="GO" id="GO:0046872">
    <property type="term" value="F:metal ion binding"/>
    <property type="evidence" value="ECO:0007669"/>
    <property type="project" value="UniProtKB-KW"/>
</dbReference>
<dbReference type="Pfam" id="PF01931">
    <property type="entry name" value="NTPase_I-T"/>
    <property type="match status" value="1"/>
</dbReference>
<keyword evidence="4 11" id="KW-0378">Hydrolase</keyword>
<dbReference type="GO" id="GO:0000166">
    <property type="term" value="F:nucleotide binding"/>
    <property type="evidence" value="ECO:0007669"/>
    <property type="project" value="UniProtKB-KW"/>
</dbReference>
<comment type="similarity">
    <text evidence="10 11">Belongs to the YjjX NTPase family.</text>
</comment>
<evidence type="ECO:0000256" key="10">
    <source>
        <dbReference type="ARBA" id="ARBA00060855"/>
    </source>
</evidence>
<evidence type="ECO:0000256" key="8">
    <source>
        <dbReference type="ARBA" id="ARBA00048174"/>
    </source>
</evidence>
<evidence type="ECO:0000256" key="7">
    <source>
        <dbReference type="ARBA" id="ARBA00023211"/>
    </source>
</evidence>
<dbReference type="RefSeq" id="WP_318347123.1">
    <property type="nucleotide sequence ID" value="NZ_AP018694.1"/>
</dbReference>
<reference evidence="13" key="1">
    <citation type="journal article" date="2020" name="Int. J. Syst. Evol. Microbiol.">
        <title>Aquipluma nitroreducens gen. nov. sp. nov., a novel facultatively anaerobic bacterium isolated from a freshwater lake.</title>
        <authorList>
            <person name="Watanabe M."/>
            <person name="Kojima H."/>
            <person name="Fukui M."/>
        </authorList>
    </citation>
    <scope>NUCLEOTIDE SEQUENCE</scope>
    <source>
        <strain evidence="13">MeG22</strain>
    </source>
</reference>
<evidence type="ECO:0000256" key="2">
    <source>
        <dbReference type="ARBA" id="ARBA00022723"/>
    </source>
</evidence>
<dbReference type="GO" id="GO:0009117">
    <property type="term" value="P:nucleotide metabolic process"/>
    <property type="evidence" value="ECO:0007669"/>
    <property type="project" value="UniProtKB-KW"/>
</dbReference>
<dbReference type="EMBL" id="AP018694">
    <property type="protein sequence ID" value="BBE18821.1"/>
    <property type="molecule type" value="Genomic_DNA"/>
</dbReference>
<dbReference type="GO" id="GO:0103023">
    <property type="term" value="F:ITPase activity"/>
    <property type="evidence" value="ECO:0007669"/>
    <property type="project" value="UniProtKB-EC"/>
</dbReference>
<dbReference type="SUPFAM" id="SSF52972">
    <property type="entry name" value="ITPase-like"/>
    <property type="match status" value="1"/>
</dbReference>
<dbReference type="Gene3D" id="3.90.950.10">
    <property type="match status" value="1"/>
</dbReference>
<dbReference type="AlphaFoldDB" id="A0A5K7SB65"/>
<dbReference type="HAMAP" id="MF_00648">
    <property type="entry name" value="Non_canon_purine_NTPase_YjjX"/>
    <property type="match status" value="1"/>
</dbReference>
<evidence type="ECO:0000256" key="6">
    <source>
        <dbReference type="ARBA" id="ARBA00023080"/>
    </source>
</evidence>
<comment type="function">
    <text evidence="11">Phosphatase that hydrolyzes non-canonical purine nucleotides such as XTP and ITP to their respective diphosphate derivatives. Probably excludes non-canonical purines from DNA/RNA precursor pool, thus preventing their incorporation into DNA/RNA and avoiding chromosomal lesions.</text>
</comment>
<dbReference type="GO" id="GO:0006772">
    <property type="term" value="P:thiamine metabolic process"/>
    <property type="evidence" value="ECO:0007669"/>
    <property type="project" value="TreeGrafter"/>
</dbReference>
<keyword evidence="2 11" id="KW-0479">Metal-binding</keyword>
<evidence type="ECO:0000256" key="3">
    <source>
        <dbReference type="ARBA" id="ARBA00022741"/>
    </source>
</evidence>
<evidence type="ECO:0000256" key="5">
    <source>
        <dbReference type="ARBA" id="ARBA00022842"/>
    </source>
</evidence>
<dbReference type="PANTHER" id="PTHR34699">
    <property type="match status" value="1"/>
</dbReference>
<comment type="cofactor">
    <cofactor evidence="1">
        <name>Mn(2+)</name>
        <dbReference type="ChEBI" id="CHEBI:29035"/>
    </cofactor>
</comment>
<comment type="catalytic activity">
    <reaction evidence="9 11">
        <text>XTP + H2O = XDP + phosphate + H(+)</text>
        <dbReference type="Rhea" id="RHEA:28406"/>
        <dbReference type="ChEBI" id="CHEBI:15377"/>
        <dbReference type="ChEBI" id="CHEBI:15378"/>
        <dbReference type="ChEBI" id="CHEBI:43474"/>
        <dbReference type="ChEBI" id="CHEBI:59884"/>
        <dbReference type="ChEBI" id="CHEBI:61314"/>
        <dbReference type="EC" id="3.6.1.73"/>
    </reaction>
</comment>
<dbReference type="InterPro" id="IPR029001">
    <property type="entry name" value="ITPase-like_fam"/>
</dbReference>
<dbReference type="InterPro" id="IPR026533">
    <property type="entry name" value="NTPase/PRRC1"/>
</dbReference>
<comment type="subunit">
    <text evidence="11">Homodimer.</text>
</comment>
<keyword evidence="5 11" id="KW-0460">Magnesium</keyword>
<dbReference type="NCBIfam" id="NF003459">
    <property type="entry name" value="PRK05074.1"/>
    <property type="match status" value="1"/>
</dbReference>
<keyword evidence="7 11" id="KW-0464">Manganese</keyword>
<organism evidence="13 14">
    <name type="scientific">Aquipluma nitroreducens</name>
    <dbReference type="NCBI Taxonomy" id="2010828"/>
    <lineage>
        <taxon>Bacteria</taxon>
        <taxon>Pseudomonadati</taxon>
        <taxon>Bacteroidota</taxon>
        <taxon>Bacteroidia</taxon>
        <taxon>Marinilabiliales</taxon>
        <taxon>Prolixibacteraceae</taxon>
        <taxon>Aquipluma</taxon>
    </lineage>
</organism>
<sequence>MIRIVVASKNPVKIEAVRDGLAALISEEVELIGVSVESGVSDQPMSEVETLKGASNRVMRAMNLFPGYDYYIGLEGGVEPHSSGLMAFAWMIISNGEKIGKARTASFFLPPEVAKLVHEGMELGHADDVVFRKSNSKQQNGAIGLLTHDAITRKSLYLPAVQMAFIPFLNSELYS</sequence>
<evidence type="ECO:0000256" key="11">
    <source>
        <dbReference type="HAMAP-Rule" id="MF_00648"/>
    </source>
</evidence>
<evidence type="ECO:0000259" key="12">
    <source>
        <dbReference type="Pfam" id="PF01931"/>
    </source>
</evidence>
<dbReference type="InterPro" id="IPR002786">
    <property type="entry name" value="Non_canon_purine_NTPase"/>
</dbReference>
<feature type="domain" description="Non-canonical purine NTP phosphatase/PRRC1" evidence="12">
    <location>
        <begin position="7"/>
        <end position="169"/>
    </location>
</feature>
<comment type="caution">
    <text evidence="11">Lacks conserved residue(s) required for the propagation of feature annotation.</text>
</comment>
<comment type="catalytic activity">
    <reaction evidence="8 11">
        <text>ITP + H2O = IDP + phosphate + H(+)</text>
        <dbReference type="Rhea" id="RHEA:28330"/>
        <dbReference type="ChEBI" id="CHEBI:15377"/>
        <dbReference type="ChEBI" id="CHEBI:15378"/>
        <dbReference type="ChEBI" id="CHEBI:43474"/>
        <dbReference type="ChEBI" id="CHEBI:58280"/>
        <dbReference type="ChEBI" id="CHEBI:61402"/>
        <dbReference type="EC" id="3.6.1.73"/>
    </reaction>
</comment>
<evidence type="ECO:0000256" key="1">
    <source>
        <dbReference type="ARBA" id="ARBA00001936"/>
    </source>
</evidence>
<dbReference type="Proteomes" id="UP001193389">
    <property type="component" value="Chromosome"/>
</dbReference>
<comment type="cofactor">
    <cofactor evidence="11">
        <name>Mg(2+)</name>
        <dbReference type="ChEBI" id="CHEBI:18420"/>
    </cofactor>
    <cofactor evidence="11">
        <name>Mn(2+)</name>
        <dbReference type="ChEBI" id="CHEBI:29035"/>
    </cofactor>
    <text evidence="11">Binds 1 divalent metal cation per subunit; can use either Mg(2+) or Mn(2+).</text>
</comment>